<dbReference type="EMBL" id="MCFA01000163">
    <property type="protein sequence ID" value="ORY01977.1"/>
    <property type="molecule type" value="Genomic_DNA"/>
</dbReference>
<feature type="transmembrane region" description="Helical" evidence="6">
    <location>
        <begin position="395"/>
        <end position="414"/>
    </location>
</feature>
<sequence>MELPKLGSAQTSTVSDSKAYSDVDQRSTTQFSDDVYLRRHGKKPTLRRSFGFMSILGFSCASLISWESVPVSSVQALVGGGPGAVIWGLLINWIGTLSTFIVIAELASMCPTAGGQYHWVAMMAPPKWKAFLSYLTGWLTTLAWQSLACSASFLIATWLQGIILMSGANYMPQNWHTVLISWAVSGFAVTINSTTGKFLAKFEGLVLVLHLVGFFCVMIPLIYLGPHGDASAIFTTFLDNGGWNSKTLTFLVSLPITAVCLLGADSAVHMSEEIVSAASVVPQALVYSVLINGSLALAMAIALVFCMGDIEAALEAQMTMIYPALEIFLQAVKSKTGAILMASIVLVLATACGVGAYATASRMIWSFSRDKGLPFSGTLVKVPTKLSKTALPTNAVFTTLAITMLLSLISLGSTVALNDILTLSVAALYSSYLIVCALLLWRRLSGCVHHPAEELLLQHSGKLYWGPWRVPEPWGSINNVYACCHLTFLFFWCFWPPMTPVTPETANYSVLLLGSVIIGSVLWYYLRARKYFQGPIREVEIEAPMH</sequence>
<dbReference type="GO" id="GO:0016020">
    <property type="term" value="C:membrane"/>
    <property type="evidence" value="ECO:0007669"/>
    <property type="project" value="UniProtKB-SubCell"/>
</dbReference>
<proteinExistence type="predicted"/>
<feature type="transmembrane region" description="Helical" evidence="6">
    <location>
        <begin position="175"/>
        <end position="192"/>
    </location>
</feature>
<evidence type="ECO:0000256" key="5">
    <source>
        <dbReference type="ARBA" id="ARBA00023136"/>
    </source>
</evidence>
<feature type="transmembrane region" description="Helical" evidence="6">
    <location>
        <begin position="479"/>
        <end position="499"/>
    </location>
</feature>
<evidence type="ECO:0000256" key="3">
    <source>
        <dbReference type="ARBA" id="ARBA00022692"/>
    </source>
</evidence>
<feature type="transmembrane region" description="Helical" evidence="6">
    <location>
        <begin position="204"/>
        <end position="223"/>
    </location>
</feature>
<evidence type="ECO:0000256" key="4">
    <source>
        <dbReference type="ARBA" id="ARBA00022989"/>
    </source>
</evidence>
<protein>
    <submittedName>
        <fullName evidence="7">Amino acid/polyamine transporter I</fullName>
    </submittedName>
</protein>
<feature type="transmembrane region" description="Helical" evidence="6">
    <location>
        <begin position="86"/>
        <end position="110"/>
    </location>
</feature>
<dbReference type="GO" id="GO:0022857">
    <property type="term" value="F:transmembrane transporter activity"/>
    <property type="evidence" value="ECO:0007669"/>
    <property type="project" value="InterPro"/>
</dbReference>
<keyword evidence="3 6" id="KW-0812">Transmembrane</keyword>
<feature type="transmembrane region" description="Helical" evidence="6">
    <location>
        <begin position="338"/>
        <end position="360"/>
    </location>
</feature>
<feature type="transmembrane region" description="Helical" evidence="6">
    <location>
        <begin position="284"/>
        <end position="305"/>
    </location>
</feature>
<name>A0A1Y1YW97_9PLEO</name>
<feature type="transmembrane region" description="Helical" evidence="6">
    <location>
        <begin position="243"/>
        <end position="264"/>
    </location>
</feature>
<keyword evidence="4 6" id="KW-1133">Transmembrane helix</keyword>
<dbReference type="InterPro" id="IPR002293">
    <property type="entry name" value="AA/rel_permease1"/>
</dbReference>
<dbReference type="AlphaFoldDB" id="A0A1Y1YW97"/>
<comment type="caution">
    <text evidence="7">The sequence shown here is derived from an EMBL/GenBank/DDBJ whole genome shotgun (WGS) entry which is preliminary data.</text>
</comment>
<accession>A0A1Y1YW97</accession>
<feature type="transmembrane region" description="Helical" evidence="6">
    <location>
        <begin position="49"/>
        <end position="66"/>
    </location>
</feature>
<evidence type="ECO:0000256" key="2">
    <source>
        <dbReference type="ARBA" id="ARBA00022448"/>
    </source>
</evidence>
<evidence type="ECO:0000313" key="8">
    <source>
        <dbReference type="Proteomes" id="UP000193144"/>
    </source>
</evidence>
<dbReference type="PANTHER" id="PTHR45649">
    <property type="entry name" value="AMINO-ACID PERMEASE BAT1"/>
    <property type="match status" value="1"/>
</dbReference>
<gene>
    <name evidence="7" type="ORF">BCR34DRAFT_545994</name>
</gene>
<evidence type="ECO:0000313" key="7">
    <source>
        <dbReference type="EMBL" id="ORY01977.1"/>
    </source>
</evidence>
<dbReference type="OrthoDB" id="3257095at2759"/>
<evidence type="ECO:0000256" key="1">
    <source>
        <dbReference type="ARBA" id="ARBA00004141"/>
    </source>
</evidence>
<feature type="transmembrane region" description="Helical" evidence="6">
    <location>
        <begin position="420"/>
        <end position="441"/>
    </location>
</feature>
<reference evidence="7 8" key="1">
    <citation type="submission" date="2016-07" db="EMBL/GenBank/DDBJ databases">
        <title>Pervasive Adenine N6-methylation of Active Genes in Fungi.</title>
        <authorList>
            <consortium name="DOE Joint Genome Institute"/>
            <person name="Mondo S.J."/>
            <person name="Dannebaum R.O."/>
            <person name="Kuo R.C."/>
            <person name="Labutti K."/>
            <person name="Haridas S."/>
            <person name="Kuo A."/>
            <person name="Salamov A."/>
            <person name="Ahrendt S.R."/>
            <person name="Lipzen A."/>
            <person name="Sullivan W."/>
            <person name="Andreopoulos W.B."/>
            <person name="Clum A."/>
            <person name="Lindquist E."/>
            <person name="Daum C."/>
            <person name="Ramamoorthy G.K."/>
            <person name="Gryganskyi A."/>
            <person name="Culley D."/>
            <person name="Magnuson J.K."/>
            <person name="James T.Y."/>
            <person name="O'Malley M.A."/>
            <person name="Stajich J.E."/>
            <person name="Spatafora J.W."/>
            <person name="Visel A."/>
            <person name="Grigoriev I.V."/>
        </authorList>
    </citation>
    <scope>NUCLEOTIDE SEQUENCE [LARGE SCALE GENOMIC DNA]</scope>
    <source>
        <strain evidence="7 8">CBS 115471</strain>
    </source>
</reference>
<evidence type="ECO:0000256" key="6">
    <source>
        <dbReference type="SAM" id="Phobius"/>
    </source>
</evidence>
<dbReference type="Proteomes" id="UP000193144">
    <property type="component" value="Unassembled WGS sequence"/>
</dbReference>
<keyword evidence="5 6" id="KW-0472">Membrane</keyword>
<keyword evidence="2" id="KW-0813">Transport</keyword>
<feature type="transmembrane region" description="Helical" evidence="6">
    <location>
        <begin position="505"/>
        <end position="526"/>
    </location>
</feature>
<comment type="subcellular location">
    <subcellularLocation>
        <location evidence="1">Membrane</location>
        <topology evidence="1">Multi-pass membrane protein</topology>
    </subcellularLocation>
</comment>
<dbReference type="PANTHER" id="PTHR45649:SF1">
    <property type="entry name" value="TRANSPORTER, PUTATIVE (EUROFUNG)-RELATED"/>
    <property type="match status" value="1"/>
</dbReference>
<dbReference type="Pfam" id="PF13520">
    <property type="entry name" value="AA_permease_2"/>
    <property type="match status" value="1"/>
</dbReference>
<organism evidence="7 8">
    <name type="scientific">Clohesyomyces aquaticus</name>
    <dbReference type="NCBI Taxonomy" id="1231657"/>
    <lineage>
        <taxon>Eukaryota</taxon>
        <taxon>Fungi</taxon>
        <taxon>Dikarya</taxon>
        <taxon>Ascomycota</taxon>
        <taxon>Pezizomycotina</taxon>
        <taxon>Dothideomycetes</taxon>
        <taxon>Pleosporomycetidae</taxon>
        <taxon>Pleosporales</taxon>
        <taxon>Lindgomycetaceae</taxon>
        <taxon>Clohesyomyces</taxon>
    </lineage>
</organism>
<dbReference type="Gene3D" id="1.20.1740.10">
    <property type="entry name" value="Amino acid/polyamine transporter I"/>
    <property type="match status" value="1"/>
</dbReference>
<keyword evidence="8" id="KW-1185">Reference proteome</keyword>